<dbReference type="Gene3D" id="3.40.190.10">
    <property type="entry name" value="Periplasmic binding protein-like II"/>
    <property type="match status" value="2"/>
</dbReference>
<keyword evidence="1 2" id="KW-0732">Signal</keyword>
<dbReference type="AlphaFoldDB" id="A0A853GQX8"/>
<evidence type="ECO:0000313" key="4">
    <source>
        <dbReference type="EMBL" id="NYT84561.1"/>
    </source>
</evidence>
<dbReference type="Pfam" id="PF00497">
    <property type="entry name" value="SBP_bac_3"/>
    <property type="match status" value="1"/>
</dbReference>
<dbReference type="Proteomes" id="UP000554144">
    <property type="component" value="Unassembled WGS sequence"/>
</dbReference>
<protein>
    <submittedName>
        <fullName evidence="4">Transporter substrate-binding domain-containing protein</fullName>
    </submittedName>
</protein>
<dbReference type="SMART" id="SM00062">
    <property type="entry name" value="PBPb"/>
    <property type="match status" value="1"/>
</dbReference>
<sequence>MKTFAYVRGLLAAGAVAVSALVAGGAAQAADLIDTVKERGTLIVGVEGTYPPFNYVDTKTGELDGFDIEVSRLIADKLGVKVQFVKTEWSAILAGLSSGKFDVIVNQVGITPGRQQTFDFSIPYVASSPQLILRKNDDAGYASFADLKGKKLGVSQGSNYEALAKSQEGVDVKSYPGAPEYLSDLISRRVDAALNDQLMTAYLVKTSNIPIKGGAIVGEPKFNGIPFRKGNPGFEAALNKALQDAFDSGEFAKISNKWFGIDVSKVRKPE</sequence>
<reference evidence="4 5" key="1">
    <citation type="submission" date="2020-07" db="EMBL/GenBank/DDBJ databases">
        <title>Taxonomic revisions and descriptions of new bacterial species based on genomic comparisons in the high-G+C-content subgroup of the family Alcaligenaceae.</title>
        <authorList>
            <person name="Szabo A."/>
            <person name="Felfoldi T."/>
        </authorList>
    </citation>
    <scope>NUCLEOTIDE SEQUENCE [LARGE SCALE GENOMIC DNA]</scope>
    <source>
        <strain evidence="4 5">DSM 25667</strain>
    </source>
</reference>
<proteinExistence type="predicted"/>
<dbReference type="SUPFAM" id="SSF53850">
    <property type="entry name" value="Periplasmic binding protein-like II"/>
    <property type="match status" value="1"/>
</dbReference>
<dbReference type="PANTHER" id="PTHR35936">
    <property type="entry name" value="MEMBRANE-BOUND LYTIC MUREIN TRANSGLYCOSYLASE F"/>
    <property type="match status" value="1"/>
</dbReference>
<dbReference type="InterPro" id="IPR001638">
    <property type="entry name" value="Solute-binding_3/MltF_N"/>
</dbReference>
<feature type="signal peptide" evidence="2">
    <location>
        <begin position="1"/>
        <end position="29"/>
    </location>
</feature>
<dbReference type="RefSeq" id="WP_130038278.1">
    <property type="nucleotide sequence ID" value="NZ_JACCEV010000001.1"/>
</dbReference>
<evidence type="ECO:0000313" key="5">
    <source>
        <dbReference type="Proteomes" id="UP000554144"/>
    </source>
</evidence>
<gene>
    <name evidence="4" type="ORF">H0A62_02990</name>
</gene>
<dbReference type="OrthoDB" id="368476at2"/>
<accession>A0A853GQX8</accession>
<feature type="chain" id="PRO_5032637029" evidence="2">
    <location>
        <begin position="30"/>
        <end position="270"/>
    </location>
</feature>
<keyword evidence="5" id="KW-1185">Reference proteome</keyword>
<feature type="domain" description="Solute-binding protein family 3/N-terminal" evidence="3">
    <location>
        <begin position="41"/>
        <end position="262"/>
    </location>
</feature>
<name>A0A853GQX8_9BURK</name>
<evidence type="ECO:0000256" key="2">
    <source>
        <dbReference type="SAM" id="SignalP"/>
    </source>
</evidence>
<evidence type="ECO:0000259" key="3">
    <source>
        <dbReference type="SMART" id="SM00062"/>
    </source>
</evidence>
<dbReference type="PANTHER" id="PTHR35936:SF35">
    <property type="entry name" value="L-CYSTINE-BINDING PROTEIN TCYJ"/>
    <property type="match status" value="1"/>
</dbReference>
<organism evidence="4 5">
    <name type="scientific">Pollutimonas harenae</name>
    <dbReference type="NCBI Taxonomy" id="657015"/>
    <lineage>
        <taxon>Bacteria</taxon>
        <taxon>Pseudomonadati</taxon>
        <taxon>Pseudomonadota</taxon>
        <taxon>Betaproteobacteria</taxon>
        <taxon>Burkholderiales</taxon>
        <taxon>Alcaligenaceae</taxon>
        <taxon>Pollutimonas</taxon>
    </lineage>
</organism>
<comment type="caution">
    <text evidence="4">The sequence shown here is derived from an EMBL/GenBank/DDBJ whole genome shotgun (WGS) entry which is preliminary data.</text>
</comment>
<dbReference type="EMBL" id="JACCEV010000001">
    <property type="protein sequence ID" value="NYT84561.1"/>
    <property type="molecule type" value="Genomic_DNA"/>
</dbReference>
<evidence type="ECO:0000256" key="1">
    <source>
        <dbReference type="ARBA" id="ARBA00022729"/>
    </source>
</evidence>